<keyword evidence="6" id="KW-0966">Cell projection</keyword>
<dbReference type="AlphaFoldDB" id="A0A7L5BZ18"/>
<evidence type="ECO:0000256" key="2">
    <source>
        <dbReference type="ARBA" id="ARBA00023143"/>
    </source>
</evidence>
<dbReference type="EMBL" id="CP049056">
    <property type="protein sequence ID" value="QIE56982.1"/>
    <property type="molecule type" value="Genomic_DNA"/>
</dbReference>
<dbReference type="PANTHER" id="PTHR42792">
    <property type="entry name" value="FLAGELLIN"/>
    <property type="match status" value="1"/>
</dbReference>
<dbReference type="Pfam" id="PF00700">
    <property type="entry name" value="Flagellin_C"/>
    <property type="match status" value="1"/>
</dbReference>
<dbReference type="InterPro" id="IPR001029">
    <property type="entry name" value="Flagellin_N"/>
</dbReference>
<comment type="subcellular location">
    <subcellularLocation>
        <location evidence="3">Secreted</location>
    </subcellularLocation>
    <subcellularLocation>
        <location evidence="3">Bacterial flagellum</location>
    </subcellularLocation>
</comment>
<feature type="domain" description="Flagellin N-terminal" evidence="4">
    <location>
        <begin position="4"/>
        <end position="137"/>
    </location>
</feature>
<keyword evidence="2 3" id="KW-0975">Bacterial flagellum</keyword>
<dbReference type="Gene3D" id="6.10.10.10">
    <property type="entry name" value="Flagellar export chaperone, C-terminal domain"/>
    <property type="match status" value="1"/>
</dbReference>
<dbReference type="Pfam" id="PF00669">
    <property type="entry name" value="Flagellin_N"/>
    <property type="match status" value="1"/>
</dbReference>
<dbReference type="GO" id="GO:0005198">
    <property type="term" value="F:structural molecule activity"/>
    <property type="evidence" value="ECO:0007669"/>
    <property type="project" value="UniProtKB-UniRule"/>
</dbReference>
<dbReference type="InterPro" id="IPR001492">
    <property type="entry name" value="Flagellin"/>
</dbReference>
<proteinExistence type="inferred from homology"/>
<dbReference type="GO" id="GO:0005576">
    <property type="term" value="C:extracellular region"/>
    <property type="evidence" value="ECO:0007669"/>
    <property type="project" value="UniProtKB-SubCell"/>
</dbReference>
<comment type="function">
    <text evidence="3">Flagellin is the subunit protein which polymerizes to form the filaments of bacterial flagella.</text>
</comment>
<keyword evidence="3" id="KW-0964">Secreted</keyword>
<gene>
    <name evidence="6" type="ORF">G5B40_16970</name>
</gene>
<dbReference type="RefSeq" id="WP_165101071.1">
    <property type="nucleotide sequence ID" value="NZ_CP049056.1"/>
</dbReference>
<keyword evidence="6" id="KW-0282">Flagellum</keyword>
<sequence length="406" mass="40722">MGSILTNNSAMVALQSLSNINRDLGQVQSEISTGLKIGQAKDNAAIFAISQVMRSDVKGFEAISDSLSLGQSTVAVGSNAAKAVGERLNDIKQLIISSNGENVDRGKLQDEIESLRGQISGGVNAAQFNGLNVLSNKESTAGSSTFSVLSSLDRAPGATGVNTSSISVAKQDLGAEASAVGSGGAATVTAAGAGALADGDTDTITIGGTITAGDSVSFAAAAFGTSGDIDFVIRDGDTLADVATGLASRINFALASEGIEGFTVSASGADLTIVNNSGAATGDLSDGAVVVVESGGTIGGGLELLNDIDVTTTEGAAAGLSAIEDLIQISVKAQAALGTSENRIEVQNEFMSTLIDSFRSGIGTLVDSNLEEAAARLQALQVQQQLGTQALSIANQSPQSILTLFR</sequence>
<reference evidence="6 7" key="1">
    <citation type="submission" date="2020-02" db="EMBL/GenBank/DDBJ databases">
        <title>complete genome sequence of Rhodobacteraceae bacterium.</title>
        <authorList>
            <person name="Park J."/>
            <person name="Kim Y.-S."/>
            <person name="Kim K.-H."/>
        </authorList>
    </citation>
    <scope>NUCLEOTIDE SEQUENCE [LARGE SCALE GENOMIC DNA]</scope>
    <source>
        <strain evidence="6 7">RR4-56</strain>
    </source>
</reference>
<dbReference type="PANTHER" id="PTHR42792:SF2">
    <property type="entry name" value="FLAGELLIN"/>
    <property type="match status" value="1"/>
</dbReference>
<evidence type="ECO:0000259" key="5">
    <source>
        <dbReference type="Pfam" id="PF00700"/>
    </source>
</evidence>
<dbReference type="KEGG" id="hdh:G5B40_16970"/>
<feature type="domain" description="Flagellin C-terminal" evidence="5">
    <location>
        <begin position="321"/>
        <end position="405"/>
    </location>
</feature>
<dbReference type="SUPFAM" id="SSF64518">
    <property type="entry name" value="Phase 1 flagellin"/>
    <property type="match status" value="1"/>
</dbReference>
<keyword evidence="7" id="KW-1185">Reference proteome</keyword>
<accession>A0A7L5BZ18</accession>
<name>A0A7L5BZ18_9RHOB</name>
<dbReference type="InterPro" id="IPR042187">
    <property type="entry name" value="Flagellin_C_sub2"/>
</dbReference>
<evidence type="ECO:0000313" key="6">
    <source>
        <dbReference type="EMBL" id="QIE56982.1"/>
    </source>
</evidence>
<organism evidence="6 7">
    <name type="scientific">Pikeienuella piscinae</name>
    <dbReference type="NCBI Taxonomy" id="2748098"/>
    <lineage>
        <taxon>Bacteria</taxon>
        <taxon>Pseudomonadati</taxon>
        <taxon>Pseudomonadota</taxon>
        <taxon>Alphaproteobacteria</taxon>
        <taxon>Rhodobacterales</taxon>
        <taxon>Paracoccaceae</taxon>
        <taxon>Pikeienuella</taxon>
    </lineage>
</organism>
<evidence type="ECO:0000313" key="7">
    <source>
        <dbReference type="Proteomes" id="UP000503336"/>
    </source>
</evidence>
<keyword evidence="6" id="KW-0969">Cilium</keyword>
<protein>
    <recommendedName>
        <fullName evidence="3">Flagellin</fullName>
    </recommendedName>
</protein>
<evidence type="ECO:0000259" key="4">
    <source>
        <dbReference type="Pfam" id="PF00669"/>
    </source>
</evidence>
<dbReference type="Gene3D" id="3.30.70.2120">
    <property type="match status" value="1"/>
</dbReference>
<evidence type="ECO:0000256" key="1">
    <source>
        <dbReference type="ARBA" id="ARBA00005709"/>
    </source>
</evidence>
<dbReference type="Gene3D" id="1.20.1330.10">
    <property type="entry name" value="f41 fragment of flagellin, N-terminal domain"/>
    <property type="match status" value="1"/>
</dbReference>
<evidence type="ECO:0000256" key="3">
    <source>
        <dbReference type="RuleBase" id="RU362073"/>
    </source>
</evidence>
<dbReference type="GO" id="GO:0009288">
    <property type="term" value="C:bacterial-type flagellum"/>
    <property type="evidence" value="ECO:0007669"/>
    <property type="project" value="UniProtKB-SubCell"/>
</dbReference>
<comment type="similarity">
    <text evidence="1 3">Belongs to the bacterial flagellin family.</text>
</comment>
<dbReference type="Proteomes" id="UP000503336">
    <property type="component" value="Chromosome"/>
</dbReference>
<dbReference type="InterPro" id="IPR046358">
    <property type="entry name" value="Flagellin_C"/>
</dbReference>